<reference evidence="15" key="1">
    <citation type="journal article" date="2014" name="PLoS ONE">
        <title>The genome and linkage map of the northern pike (Esox lucius): conserved synteny revealed between the salmonid sister group and the Neoteleostei.</title>
        <authorList>
            <person name="Rondeau E.B."/>
            <person name="Minkley D.R."/>
            <person name="Leong J.S."/>
            <person name="Messmer A.M."/>
            <person name="Jantzen J.R."/>
            <person name="von Schalburg K.R."/>
            <person name="Lemon C."/>
            <person name="Bird N.H."/>
            <person name="Koop B.F."/>
        </authorList>
    </citation>
    <scope>NUCLEOTIDE SEQUENCE</scope>
</reference>
<evidence type="ECO:0000256" key="4">
    <source>
        <dbReference type="ARBA" id="ARBA00022859"/>
    </source>
</evidence>
<keyword evidence="9" id="KW-0325">Glycoprotein</keyword>
<dbReference type="SMART" id="SM00409">
    <property type="entry name" value="IG"/>
    <property type="match status" value="1"/>
</dbReference>
<accession>A0A3P8Y334</accession>
<evidence type="ECO:0000256" key="2">
    <source>
        <dbReference type="ARBA" id="ARBA00022692"/>
    </source>
</evidence>
<evidence type="ECO:0000256" key="3">
    <source>
        <dbReference type="ARBA" id="ARBA00022729"/>
    </source>
</evidence>
<evidence type="ECO:0000256" key="10">
    <source>
        <dbReference type="ARBA" id="ARBA00023319"/>
    </source>
</evidence>
<name>A0A3P8Y334_ESOLU</name>
<evidence type="ECO:0000313" key="15">
    <source>
        <dbReference type="Proteomes" id="UP000265140"/>
    </source>
</evidence>
<evidence type="ECO:0000256" key="9">
    <source>
        <dbReference type="ARBA" id="ARBA00023180"/>
    </source>
</evidence>
<dbReference type="GO" id="GO:0042288">
    <property type="term" value="F:MHC class I protein binding"/>
    <property type="evidence" value="ECO:0007669"/>
    <property type="project" value="InterPro"/>
</dbReference>
<dbReference type="GeneTree" id="ENSGT00510000048998"/>
<dbReference type="GO" id="GO:0015026">
    <property type="term" value="F:coreceptor activity"/>
    <property type="evidence" value="ECO:0007669"/>
    <property type="project" value="InterPro"/>
</dbReference>
<dbReference type="InterPro" id="IPR036179">
    <property type="entry name" value="Ig-like_dom_sf"/>
</dbReference>
<reference evidence="14" key="3">
    <citation type="submission" date="2025-08" db="UniProtKB">
        <authorList>
            <consortium name="Ensembl"/>
        </authorList>
    </citation>
    <scope>IDENTIFICATION</scope>
</reference>
<dbReference type="InterPro" id="IPR003599">
    <property type="entry name" value="Ig_sub"/>
</dbReference>
<keyword evidence="4" id="KW-0391">Immunity</keyword>
<keyword evidence="10" id="KW-0393">Immunoglobulin domain</keyword>
<dbReference type="PANTHER" id="PTHR11292">
    <property type="entry name" value="T-CELL SURFACE GLYCOPROTEIN CD8 BETA CHAIN"/>
    <property type="match status" value="1"/>
</dbReference>
<dbReference type="SMART" id="SM00406">
    <property type="entry name" value="IGv"/>
    <property type="match status" value="1"/>
</dbReference>
<feature type="compositionally biased region" description="Low complexity" evidence="11">
    <location>
        <begin position="155"/>
        <end position="165"/>
    </location>
</feature>
<dbReference type="Ensembl" id="ENSELUT00000002756.3">
    <property type="protein sequence ID" value="ENSELUP00000010069.2"/>
    <property type="gene ID" value="ENSELUG00000010576.3"/>
</dbReference>
<keyword evidence="3" id="KW-0732">Signal</keyword>
<keyword evidence="2 12" id="KW-0812">Transmembrane</keyword>
<dbReference type="AlphaFoldDB" id="A0A3P8Y334"/>
<evidence type="ECO:0000256" key="5">
    <source>
        <dbReference type="ARBA" id="ARBA00022989"/>
    </source>
</evidence>
<keyword evidence="15" id="KW-1185">Reference proteome</keyword>
<dbReference type="InterPro" id="IPR042414">
    <property type="entry name" value="CD8B"/>
</dbReference>
<keyword evidence="5 12" id="KW-1133">Transmembrane helix</keyword>
<dbReference type="InParanoid" id="A0A3P8Y334"/>
<keyword evidence="7 12" id="KW-0472">Membrane</keyword>
<dbReference type="GO" id="GO:0016020">
    <property type="term" value="C:membrane"/>
    <property type="evidence" value="ECO:0007669"/>
    <property type="project" value="UniProtKB-SubCell"/>
</dbReference>
<dbReference type="GO" id="GO:0009986">
    <property type="term" value="C:cell surface"/>
    <property type="evidence" value="ECO:0007669"/>
    <property type="project" value="TreeGrafter"/>
</dbReference>
<sequence>MSEEIIKRFKSSSTDSWFPLRPLTMNALVLVWMTVCLWTTGSSLIQIESEFVLYPPLNGTATLTCECSNQCQTIFWFRTHSKGFQFLISINSADRIYPGEFVGKERFKPSYRKDSSTLRISNIESEDAGMYSCVLWNLKDTELWRPGILLKPGETRPTLPPTTTMPRPPRRGNPNGRCTKGKNRTTEGCDSNVFWVLVGVMLALAVALLSTMYYFSRLPKKCRHRFVKKRVLP</sequence>
<dbReference type="PANTHER" id="PTHR11292:SF7">
    <property type="entry name" value="T-CELL SURFACE GLYCOPROTEIN CD8 BETA CHAIN-RELATED"/>
    <property type="match status" value="1"/>
</dbReference>
<dbReference type="Pfam" id="PF07686">
    <property type="entry name" value="V-set"/>
    <property type="match status" value="1"/>
</dbReference>
<evidence type="ECO:0000256" key="11">
    <source>
        <dbReference type="SAM" id="MobiDB-lite"/>
    </source>
</evidence>
<organism evidence="14 15">
    <name type="scientific">Esox lucius</name>
    <name type="common">Northern pike</name>
    <dbReference type="NCBI Taxonomy" id="8010"/>
    <lineage>
        <taxon>Eukaryota</taxon>
        <taxon>Metazoa</taxon>
        <taxon>Chordata</taxon>
        <taxon>Craniata</taxon>
        <taxon>Vertebrata</taxon>
        <taxon>Euteleostomi</taxon>
        <taxon>Actinopterygii</taxon>
        <taxon>Neopterygii</taxon>
        <taxon>Teleostei</taxon>
        <taxon>Protacanthopterygii</taxon>
        <taxon>Esociformes</taxon>
        <taxon>Esocidae</taxon>
        <taxon>Esox</taxon>
    </lineage>
</organism>
<dbReference type="Proteomes" id="UP000265140">
    <property type="component" value="Chromosome 17"/>
</dbReference>
<dbReference type="InterPro" id="IPR013106">
    <property type="entry name" value="Ig_V-set"/>
</dbReference>
<keyword evidence="6" id="KW-1064">Adaptive immunity</keyword>
<feature type="transmembrane region" description="Helical" evidence="12">
    <location>
        <begin position="193"/>
        <end position="215"/>
    </location>
</feature>
<evidence type="ECO:0000313" key="14">
    <source>
        <dbReference type="Ensembl" id="ENSELUP00000010069.2"/>
    </source>
</evidence>
<feature type="region of interest" description="Disordered" evidence="11">
    <location>
        <begin position="155"/>
        <end position="183"/>
    </location>
</feature>
<dbReference type="Bgee" id="ENSELUG00000010576">
    <property type="expression patterns" value="Expressed in head kidney and 5 other cell types or tissues"/>
</dbReference>
<dbReference type="CDD" id="cd00099">
    <property type="entry name" value="IgV"/>
    <property type="match status" value="1"/>
</dbReference>
<feature type="domain" description="Ig-like" evidence="13">
    <location>
        <begin position="22"/>
        <end position="133"/>
    </location>
</feature>
<reference evidence="14" key="4">
    <citation type="submission" date="2025-09" db="UniProtKB">
        <authorList>
            <consortium name="Ensembl"/>
        </authorList>
    </citation>
    <scope>IDENTIFICATION</scope>
</reference>
<dbReference type="STRING" id="8010.ENSELUP00000010069"/>
<evidence type="ECO:0000256" key="1">
    <source>
        <dbReference type="ARBA" id="ARBA00004479"/>
    </source>
</evidence>
<reference evidence="14" key="2">
    <citation type="submission" date="2020-02" db="EMBL/GenBank/DDBJ databases">
        <title>Esox lucius (northern pike) genome, fEsoLuc1, primary haplotype.</title>
        <authorList>
            <person name="Myers G."/>
            <person name="Karagic N."/>
            <person name="Meyer A."/>
            <person name="Pippel M."/>
            <person name="Reichard M."/>
            <person name="Winkler S."/>
            <person name="Tracey A."/>
            <person name="Sims Y."/>
            <person name="Howe K."/>
            <person name="Rhie A."/>
            <person name="Formenti G."/>
            <person name="Durbin R."/>
            <person name="Fedrigo O."/>
            <person name="Jarvis E.D."/>
        </authorList>
    </citation>
    <scope>NUCLEOTIDE SEQUENCE [LARGE SCALE GENOMIC DNA]</scope>
</reference>
<protein>
    <recommendedName>
        <fullName evidence="13">Ig-like domain-containing protein</fullName>
    </recommendedName>
</protein>
<evidence type="ECO:0000256" key="7">
    <source>
        <dbReference type="ARBA" id="ARBA00023136"/>
    </source>
</evidence>
<dbReference type="OMA" id="SMILWPL"/>
<evidence type="ECO:0000256" key="6">
    <source>
        <dbReference type="ARBA" id="ARBA00023130"/>
    </source>
</evidence>
<dbReference type="SUPFAM" id="SSF48726">
    <property type="entry name" value="Immunoglobulin"/>
    <property type="match status" value="1"/>
</dbReference>
<proteinExistence type="predicted"/>
<dbReference type="InterPro" id="IPR007110">
    <property type="entry name" value="Ig-like_dom"/>
</dbReference>
<evidence type="ECO:0000256" key="8">
    <source>
        <dbReference type="ARBA" id="ARBA00023157"/>
    </source>
</evidence>
<dbReference type="GO" id="GO:0002250">
    <property type="term" value="P:adaptive immune response"/>
    <property type="evidence" value="ECO:0007669"/>
    <property type="project" value="UniProtKB-KW"/>
</dbReference>
<dbReference type="Gene3D" id="2.60.40.10">
    <property type="entry name" value="Immunoglobulins"/>
    <property type="match status" value="1"/>
</dbReference>
<dbReference type="InterPro" id="IPR013783">
    <property type="entry name" value="Ig-like_fold"/>
</dbReference>
<dbReference type="GO" id="GO:0050776">
    <property type="term" value="P:regulation of immune response"/>
    <property type="evidence" value="ECO:0007669"/>
    <property type="project" value="InterPro"/>
</dbReference>
<comment type="subcellular location">
    <subcellularLocation>
        <location evidence="1">Membrane</location>
        <topology evidence="1">Single-pass type I membrane protein</topology>
    </subcellularLocation>
</comment>
<keyword evidence="8" id="KW-1015">Disulfide bond</keyword>
<evidence type="ECO:0000256" key="12">
    <source>
        <dbReference type="SAM" id="Phobius"/>
    </source>
</evidence>
<evidence type="ECO:0000259" key="13">
    <source>
        <dbReference type="PROSITE" id="PS50835"/>
    </source>
</evidence>
<dbReference type="PROSITE" id="PS50835">
    <property type="entry name" value="IG_LIKE"/>
    <property type="match status" value="1"/>
</dbReference>